<dbReference type="SUPFAM" id="SSF55979">
    <property type="entry name" value="DNA clamp"/>
    <property type="match status" value="2"/>
</dbReference>
<keyword evidence="6" id="KW-0548">Nucleotidyltransferase</keyword>
<evidence type="ECO:0000259" key="12">
    <source>
        <dbReference type="Pfam" id="PF00712"/>
    </source>
</evidence>
<comment type="subcellular location">
    <subcellularLocation>
        <location evidence="1">Cytoplasm</location>
    </subcellularLocation>
</comment>
<dbReference type="SMART" id="SM00480">
    <property type="entry name" value="POL3Bc"/>
    <property type="match status" value="1"/>
</dbReference>
<dbReference type="EMBL" id="JBHMEP010000021">
    <property type="protein sequence ID" value="MFB9137782.1"/>
    <property type="molecule type" value="Genomic_DNA"/>
</dbReference>
<keyword evidence="4" id="KW-0963">Cytoplasm</keyword>
<keyword evidence="5" id="KW-0808">Transferase</keyword>
<dbReference type="PANTHER" id="PTHR30478:SF0">
    <property type="entry name" value="BETA SLIDING CLAMP"/>
    <property type="match status" value="1"/>
</dbReference>
<proteinExistence type="inferred from homology"/>
<keyword evidence="9" id="KW-0238">DNA-binding</keyword>
<dbReference type="InterPro" id="IPR022634">
    <property type="entry name" value="DNA_polIII_beta_N"/>
</dbReference>
<dbReference type="Gene3D" id="3.70.10.10">
    <property type="match status" value="1"/>
</dbReference>
<sequence length="366" mass="41973">MLFKCLSKSLNEKLSKLELVVKKAGSNSLYKNIKIDIINSLAYITSVNAKVCVIEKLEVESDSNFSFLVEASSFIRFVKKQKNGEIKIVLSDKKDSITIYYASGEYSCPAFDVNTFPMVYNIPDGGINVKMNDYVSVLNKASNYTEINELYPCIENVVIDIDDININIVSTDRNTIYRYFIPNQDKVEKVFIPVSNASSLLLDKHINKSLDTLSIKVDDTRTYFSTPDMDMYEIHFDGNYPNWRFVDEHFVKTSTYVFDKDLLVQALQNNIKVNEFDHCRLIFTEKGCGIMSENPMYGRSCKERLTALSHNGNDIICDVLCGRYFGIVKSISYNRIVIEHDHKSHFNKIYGENNKNEYFLSSSIIV</sequence>
<evidence type="ECO:0000256" key="2">
    <source>
        <dbReference type="ARBA" id="ARBA00010752"/>
    </source>
</evidence>
<comment type="similarity">
    <text evidence="2">Belongs to the beta sliding clamp family.</text>
</comment>
<evidence type="ECO:0000256" key="9">
    <source>
        <dbReference type="ARBA" id="ARBA00023125"/>
    </source>
</evidence>
<evidence type="ECO:0000256" key="4">
    <source>
        <dbReference type="ARBA" id="ARBA00022490"/>
    </source>
</evidence>
<evidence type="ECO:0000256" key="7">
    <source>
        <dbReference type="ARBA" id="ARBA00022705"/>
    </source>
</evidence>
<dbReference type="InterPro" id="IPR046938">
    <property type="entry name" value="DNA_clamp_sf"/>
</dbReference>
<keyword evidence="8" id="KW-0239">DNA-directed DNA polymerase</keyword>
<keyword evidence="14" id="KW-1185">Reference proteome</keyword>
<evidence type="ECO:0000256" key="11">
    <source>
        <dbReference type="ARBA" id="ARBA00033276"/>
    </source>
</evidence>
<evidence type="ECO:0000256" key="10">
    <source>
        <dbReference type="ARBA" id="ARBA00030988"/>
    </source>
</evidence>
<dbReference type="InterPro" id="IPR001001">
    <property type="entry name" value="DNA_polIII_beta"/>
</dbReference>
<evidence type="ECO:0000256" key="6">
    <source>
        <dbReference type="ARBA" id="ARBA00022695"/>
    </source>
</evidence>
<evidence type="ECO:0000313" key="13">
    <source>
        <dbReference type="EMBL" id="MFB9137782.1"/>
    </source>
</evidence>
<dbReference type="PANTHER" id="PTHR30478">
    <property type="entry name" value="DNA POLYMERASE III SUBUNIT BETA"/>
    <property type="match status" value="1"/>
</dbReference>
<accession>A0ABV5HU33</accession>
<feature type="domain" description="DNA polymerase III beta sliding clamp N-terminal" evidence="12">
    <location>
        <begin position="1"/>
        <end position="118"/>
    </location>
</feature>
<dbReference type="Gene3D" id="3.10.150.10">
    <property type="entry name" value="DNA Polymerase III, subunit A, domain 2"/>
    <property type="match status" value="1"/>
</dbReference>
<dbReference type="Pfam" id="PF00712">
    <property type="entry name" value="DNA_pol3_beta"/>
    <property type="match status" value="1"/>
</dbReference>
<name>A0ABV5HU33_9VIBR</name>
<keyword evidence="7" id="KW-0235">DNA replication</keyword>
<organism evidence="13 14">
    <name type="scientific">Vibrio olivae</name>
    <dbReference type="NCBI Taxonomy" id="1243002"/>
    <lineage>
        <taxon>Bacteria</taxon>
        <taxon>Pseudomonadati</taxon>
        <taxon>Pseudomonadota</taxon>
        <taxon>Gammaproteobacteria</taxon>
        <taxon>Vibrionales</taxon>
        <taxon>Vibrionaceae</taxon>
        <taxon>Vibrio</taxon>
    </lineage>
</organism>
<evidence type="ECO:0000256" key="5">
    <source>
        <dbReference type="ARBA" id="ARBA00022679"/>
    </source>
</evidence>
<protein>
    <recommendedName>
        <fullName evidence="3">Beta sliding clamp</fullName>
    </recommendedName>
    <alternativeName>
        <fullName evidence="11">Beta-clamp processivity factor</fullName>
    </alternativeName>
    <alternativeName>
        <fullName evidence="10">DNA polymerase III beta sliding clamp subunit</fullName>
    </alternativeName>
</protein>
<evidence type="ECO:0000313" key="14">
    <source>
        <dbReference type="Proteomes" id="UP001589645"/>
    </source>
</evidence>
<evidence type="ECO:0000256" key="3">
    <source>
        <dbReference type="ARBA" id="ARBA00021035"/>
    </source>
</evidence>
<evidence type="ECO:0000256" key="1">
    <source>
        <dbReference type="ARBA" id="ARBA00004496"/>
    </source>
</evidence>
<dbReference type="Proteomes" id="UP001589645">
    <property type="component" value="Unassembled WGS sequence"/>
</dbReference>
<reference evidence="13 14" key="1">
    <citation type="submission" date="2024-09" db="EMBL/GenBank/DDBJ databases">
        <authorList>
            <person name="Sun Q."/>
            <person name="Mori K."/>
        </authorList>
    </citation>
    <scope>NUCLEOTIDE SEQUENCE [LARGE SCALE GENOMIC DNA]</scope>
    <source>
        <strain evidence="13 14">CECT 8064</strain>
    </source>
</reference>
<comment type="caution">
    <text evidence="13">The sequence shown here is derived from an EMBL/GenBank/DDBJ whole genome shotgun (WGS) entry which is preliminary data.</text>
</comment>
<evidence type="ECO:0000256" key="8">
    <source>
        <dbReference type="ARBA" id="ARBA00022932"/>
    </source>
</evidence>
<dbReference type="RefSeq" id="WP_390198044.1">
    <property type="nucleotide sequence ID" value="NZ_JBHMEP010000021.1"/>
</dbReference>
<gene>
    <name evidence="13" type="ORF">ACFFUV_22805</name>
</gene>